<dbReference type="InterPro" id="IPR022672">
    <property type="entry name" value="Hexokinase_N"/>
</dbReference>
<feature type="region of interest" description="Disordered" evidence="12">
    <location>
        <begin position="569"/>
        <end position="613"/>
    </location>
</feature>
<evidence type="ECO:0000256" key="2">
    <source>
        <dbReference type="ARBA" id="ARBA00005028"/>
    </source>
</evidence>
<dbReference type="Gene3D" id="3.30.420.40">
    <property type="match status" value="1"/>
</dbReference>
<dbReference type="Proteomes" id="UP000822688">
    <property type="component" value="Chromosome 12"/>
</dbReference>
<dbReference type="InterPro" id="IPR043129">
    <property type="entry name" value="ATPase_NBD"/>
</dbReference>
<dbReference type="GO" id="GO:0008865">
    <property type="term" value="F:fructokinase activity"/>
    <property type="evidence" value="ECO:0007669"/>
    <property type="project" value="TreeGrafter"/>
</dbReference>
<evidence type="ECO:0000256" key="5">
    <source>
        <dbReference type="ARBA" id="ARBA00022741"/>
    </source>
</evidence>
<organism evidence="15 16">
    <name type="scientific">Ceratodon purpureus</name>
    <name type="common">Fire moss</name>
    <name type="synonym">Dicranum purpureum</name>
    <dbReference type="NCBI Taxonomy" id="3225"/>
    <lineage>
        <taxon>Eukaryota</taxon>
        <taxon>Viridiplantae</taxon>
        <taxon>Streptophyta</taxon>
        <taxon>Embryophyta</taxon>
        <taxon>Bryophyta</taxon>
        <taxon>Bryophytina</taxon>
        <taxon>Bryopsida</taxon>
        <taxon>Dicranidae</taxon>
        <taxon>Pseudoditrichales</taxon>
        <taxon>Ditrichaceae</taxon>
        <taxon>Ceratodon</taxon>
    </lineage>
</organism>
<comment type="pathway">
    <text evidence="2">Carbohydrate metabolism; hexose metabolism.</text>
</comment>
<dbReference type="GO" id="GO:0006006">
    <property type="term" value="P:glucose metabolic process"/>
    <property type="evidence" value="ECO:0007669"/>
    <property type="project" value="TreeGrafter"/>
</dbReference>
<comment type="caution">
    <text evidence="15">The sequence shown here is derived from an EMBL/GenBank/DDBJ whole genome shotgun (WGS) entry which is preliminary data.</text>
</comment>
<gene>
    <name evidence="15" type="ORF">KC19_12G147100</name>
</gene>
<dbReference type="GO" id="GO:0004340">
    <property type="term" value="F:glucokinase activity"/>
    <property type="evidence" value="ECO:0007669"/>
    <property type="project" value="TreeGrafter"/>
</dbReference>
<evidence type="ECO:0000256" key="11">
    <source>
        <dbReference type="RuleBase" id="RU362007"/>
    </source>
</evidence>
<evidence type="ECO:0000256" key="12">
    <source>
        <dbReference type="SAM" id="MobiDB-lite"/>
    </source>
</evidence>
<keyword evidence="6 11" id="KW-0418">Kinase</keyword>
<dbReference type="PANTHER" id="PTHR19443">
    <property type="entry name" value="HEXOKINASE"/>
    <property type="match status" value="1"/>
</dbReference>
<dbReference type="SUPFAM" id="SSF53067">
    <property type="entry name" value="Actin-like ATPase domain"/>
    <property type="match status" value="2"/>
</dbReference>
<keyword evidence="4 11" id="KW-0808">Transferase</keyword>
<keyword evidence="7 11" id="KW-0067">ATP-binding</keyword>
<dbReference type="AlphaFoldDB" id="A0A8T0GBC1"/>
<dbReference type="PANTHER" id="PTHR19443:SF16">
    <property type="entry name" value="HEXOKINASE TYPE 1-RELATED"/>
    <property type="match status" value="1"/>
</dbReference>
<evidence type="ECO:0000259" key="13">
    <source>
        <dbReference type="Pfam" id="PF00349"/>
    </source>
</evidence>
<comment type="catalytic activity">
    <reaction evidence="10">
        <text>D-fructose + ATP = D-fructose 6-phosphate + ADP + H(+)</text>
        <dbReference type="Rhea" id="RHEA:16125"/>
        <dbReference type="ChEBI" id="CHEBI:15378"/>
        <dbReference type="ChEBI" id="CHEBI:30616"/>
        <dbReference type="ChEBI" id="CHEBI:37721"/>
        <dbReference type="ChEBI" id="CHEBI:61527"/>
        <dbReference type="ChEBI" id="CHEBI:456216"/>
        <dbReference type="EC" id="2.7.1.1"/>
    </reaction>
    <physiologicalReaction direction="left-to-right" evidence="10">
        <dbReference type="Rhea" id="RHEA:16126"/>
    </physiologicalReaction>
</comment>
<feature type="domain" description="Hexokinase C-terminal" evidence="14">
    <location>
        <begin position="258"/>
        <end position="513"/>
    </location>
</feature>
<evidence type="ECO:0000256" key="9">
    <source>
        <dbReference type="ARBA" id="ARBA00044613"/>
    </source>
</evidence>
<dbReference type="EC" id="2.7.1.-" evidence="11"/>
<evidence type="ECO:0000256" key="3">
    <source>
        <dbReference type="ARBA" id="ARBA00009225"/>
    </source>
</evidence>
<feature type="domain" description="Hexokinase N-terminal" evidence="13">
    <location>
        <begin position="50"/>
        <end position="251"/>
    </location>
</feature>
<evidence type="ECO:0000256" key="4">
    <source>
        <dbReference type="ARBA" id="ARBA00022679"/>
    </source>
</evidence>
<dbReference type="GO" id="GO:0005829">
    <property type="term" value="C:cytosol"/>
    <property type="evidence" value="ECO:0007669"/>
    <property type="project" value="TreeGrafter"/>
</dbReference>
<name>A0A8T0GBC1_CERPU</name>
<comment type="catalytic activity">
    <reaction evidence="9">
        <text>a D-hexose + ATP = a D-hexose 6-phosphate + ADP + H(+)</text>
        <dbReference type="Rhea" id="RHEA:22740"/>
        <dbReference type="ChEBI" id="CHEBI:4194"/>
        <dbReference type="ChEBI" id="CHEBI:15378"/>
        <dbReference type="ChEBI" id="CHEBI:30616"/>
        <dbReference type="ChEBI" id="CHEBI:229467"/>
        <dbReference type="ChEBI" id="CHEBI:456216"/>
        <dbReference type="EC" id="2.7.1.1"/>
    </reaction>
    <physiologicalReaction direction="left-to-right" evidence="9">
        <dbReference type="Rhea" id="RHEA:22741"/>
    </physiologicalReaction>
</comment>
<sequence length="628" mass="69412">MPEMGQKMWMNVFMAGAAVAAVATAVVVWQRMQKTQPAQTRNQALGLLYEFQHAAATPLHALRQIAEHMAIEMHAGLMTEGKSNLLMLPTFVENLPDGSEEGLFYALDLGGTNFRVLRCLLGGKEGRVLKQEYEEVPIPKSLMLGTSEELFDFIAKRLVDFVNREGEEYRIKNKRPQQVRELGLTFSFPVKQLSVKSGVLIQWTKGFKIADGVGADVVTLLQSAINRQHGPKIDVVVLVNDTVGTLAGGRYWNDDVMVGMILGTGTNACYVERDLPSHAPSKKGEMVINMEWGGFWSSHLPRTYADEQLDNESVNPGQAGYEKMIGGMYLGEIVRRVLLRMAREASLFGGPVPAKLREPFILITPEMSKMHADESGDLRVVAKILRDVFGVQKTELPARRIVHDVCDIVTMRSARLAAAGIVGILKKIMPDAFDSGTSGSLKTLHRNSMVAKRGDSGKIVLAMDGGLYEHYTQYRIYMQAAVNELLSEAQAKRLVIQLSKDGSGIGATILAACHSQYRGQSHKSYETNEPSYAPHEKMVRFGDAHPNATKSQFTQYDTKPTNTQFTQYEKPSLRSSGAQSDRPNLCSSGAQSDRPNLCTSQSQSDMPNCQPPSQHSVSYIYGLNIFEQ</sequence>
<dbReference type="EMBL" id="CM026433">
    <property type="protein sequence ID" value="KAG0555138.1"/>
    <property type="molecule type" value="Genomic_DNA"/>
</dbReference>
<protein>
    <recommendedName>
        <fullName evidence="11">Phosphotransferase</fullName>
        <ecNumber evidence="11">2.7.1.-</ecNumber>
    </recommendedName>
</protein>
<dbReference type="Pfam" id="PF03727">
    <property type="entry name" value="Hexokinase_2"/>
    <property type="match status" value="1"/>
</dbReference>
<keyword evidence="16" id="KW-1185">Reference proteome</keyword>
<comment type="pathway">
    <text evidence="1">Carbohydrate degradation; glycolysis; D-glyceraldehyde 3-phosphate and glycerone phosphate from D-glucose: step 1/4.</text>
</comment>
<dbReference type="GO" id="GO:0005524">
    <property type="term" value="F:ATP binding"/>
    <property type="evidence" value="ECO:0007669"/>
    <property type="project" value="UniProtKB-UniRule"/>
</dbReference>
<dbReference type="GO" id="GO:0005536">
    <property type="term" value="F:D-glucose binding"/>
    <property type="evidence" value="ECO:0007669"/>
    <property type="project" value="InterPro"/>
</dbReference>
<evidence type="ECO:0000256" key="7">
    <source>
        <dbReference type="ARBA" id="ARBA00022840"/>
    </source>
</evidence>
<dbReference type="Gene3D" id="3.40.367.20">
    <property type="match status" value="1"/>
</dbReference>
<keyword evidence="5 11" id="KW-0547">Nucleotide-binding</keyword>
<evidence type="ECO:0000256" key="10">
    <source>
        <dbReference type="ARBA" id="ARBA00047905"/>
    </source>
</evidence>
<dbReference type="GO" id="GO:0001678">
    <property type="term" value="P:intracellular glucose homeostasis"/>
    <property type="evidence" value="ECO:0007669"/>
    <property type="project" value="InterPro"/>
</dbReference>
<dbReference type="InterPro" id="IPR022673">
    <property type="entry name" value="Hexokinase_C"/>
</dbReference>
<evidence type="ECO:0000256" key="1">
    <source>
        <dbReference type="ARBA" id="ARBA00004888"/>
    </source>
</evidence>
<dbReference type="CDD" id="cd24020">
    <property type="entry name" value="ASKHA_NBD_HK_plant"/>
    <property type="match status" value="1"/>
</dbReference>
<reference evidence="15" key="1">
    <citation type="submission" date="2020-06" db="EMBL/GenBank/DDBJ databases">
        <title>WGS assembly of Ceratodon purpureus strain R40.</title>
        <authorList>
            <person name="Carey S.B."/>
            <person name="Jenkins J."/>
            <person name="Shu S."/>
            <person name="Lovell J.T."/>
            <person name="Sreedasyam A."/>
            <person name="Maumus F."/>
            <person name="Tiley G.P."/>
            <person name="Fernandez-Pozo N."/>
            <person name="Barry K."/>
            <person name="Chen C."/>
            <person name="Wang M."/>
            <person name="Lipzen A."/>
            <person name="Daum C."/>
            <person name="Saski C.A."/>
            <person name="Payton A.C."/>
            <person name="Mcbreen J.C."/>
            <person name="Conrad R.E."/>
            <person name="Kollar L.M."/>
            <person name="Olsson S."/>
            <person name="Huttunen S."/>
            <person name="Landis J.B."/>
            <person name="Wickett N.J."/>
            <person name="Johnson M.G."/>
            <person name="Rensing S.A."/>
            <person name="Grimwood J."/>
            <person name="Schmutz J."/>
            <person name="Mcdaniel S.F."/>
        </authorList>
    </citation>
    <scope>NUCLEOTIDE SEQUENCE</scope>
    <source>
        <strain evidence="15">R40</strain>
    </source>
</reference>
<evidence type="ECO:0000259" key="14">
    <source>
        <dbReference type="Pfam" id="PF03727"/>
    </source>
</evidence>
<comment type="similarity">
    <text evidence="3 11">Belongs to the hexokinase family.</text>
</comment>
<dbReference type="FunFam" id="3.30.420.40:FF:000034">
    <property type="entry name" value="Phosphotransferase"/>
    <property type="match status" value="1"/>
</dbReference>
<dbReference type="Pfam" id="PF00349">
    <property type="entry name" value="Hexokinase_1"/>
    <property type="match status" value="1"/>
</dbReference>
<accession>A0A8T0GBC1</accession>
<dbReference type="OrthoDB" id="1913823at2759"/>
<keyword evidence="8 11" id="KW-0324">Glycolysis</keyword>
<dbReference type="PRINTS" id="PR00475">
    <property type="entry name" value="HEXOKINASE"/>
</dbReference>
<dbReference type="GO" id="GO:0005739">
    <property type="term" value="C:mitochondrion"/>
    <property type="evidence" value="ECO:0007669"/>
    <property type="project" value="TreeGrafter"/>
</dbReference>
<evidence type="ECO:0000313" key="16">
    <source>
        <dbReference type="Proteomes" id="UP000822688"/>
    </source>
</evidence>
<evidence type="ECO:0000256" key="8">
    <source>
        <dbReference type="ARBA" id="ARBA00023152"/>
    </source>
</evidence>
<evidence type="ECO:0000256" key="6">
    <source>
        <dbReference type="ARBA" id="ARBA00022777"/>
    </source>
</evidence>
<dbReference type="PROSITE" id="PS51748">
    <property type="entry name" value="HEXOKINASE_2"/>
    <property type="match status" value="1"/>
</dbReference>
<dbReference type="GO" id="GO:0006096">
    <property type="term" value="P:glycolytic process"/>
    <property type="evidence" value="ECO:0007669"/>
    <property type="project" value="UniProtKB-KW"/>
</dbReference>
<proteinExistence type="inferred from homology"/>
<evidence type="ECO:0000313" key="15">
    <source>
        <dbReference type="EMBL" id="KAG0555138.1"/>
    </source>
</evidence>
<dbReference type="InterPro" id="IPR001312">
    <property type="entry name" value="Hexokinase"/>
</dbReference>